<dbReference type="EMBL" id="JAPDHW010000004">
    <property type="protein sequence ID" value="MCW3168388.1"/>
    <property type="molecule type" value="Genomic_DNA"/>
</dbReference>
<evidence type="ECO:0000313" key="6">
    <source>
        <dbReference type="Proteomes" id="UP001163731"/>
    </source>
</evidence>
<evidence type="ECO:0000256" key="3">
    <source>
        <dbReference type="PROSITE-ProRule" id="PRU00339"/>
    </source>
</evidence>
<dbReference type="Pfam" id="PF14559">
    <property type="entry name" value="TPR_19"/>
    <property type="match status" value="1"/>
</dbReference>
<dbReference type="Gene3D" id="1.25.40.10">
    <property type="entry name" value="Tetratricopeptide repeat domain"/>
    <property type="match status" value="1"/>
</dbReference>
<gene>
    <name evidence="5" type="ORF">OMO38_07595</name>
</gene>
<keyword evidence="6" id="KW-1185">Reference proteome</keyword>
<evidence type="ECO:0000256" key="4">
    <source>
        <dbReference type="SAM" id="SignalP"/>
    </source>
</evidence>
<feature type="chain" id="PRO_5046588753" evidence="4">
    <location>
        <begin position="22"/>
        <end position="346"/>
    </location>
</feature>
<keyword evidence="1" id="KW-0677">Repeat</keyword>
<dbReference type="PANTHER" id="PTHR44943:SF8">
    <property type="entry name" value="TPR REPEAT-CONTAINING PROTEIN MJ0263"/>
    <property type="match status" value="1"/>
</dbReference>
<keyword evidence="2 3" id="KW-0802">TPR repeat</keyword>
<proteinExistence type="predicted"/>
<evidence type="ECO:0000313" key="5">
    <source>
        <dbReference type="EMBL" id="MCW3168388.1"/>
    </source>
</evidence>
<evidence type="ECO:0000256" key="2">
    <source>
        <dbReference type="ARBA" id="ARBA00022803"/>
    </source>
</evidence>
<sequence>MKKFYLLLFVPILSFSQNKNAATIKIHEGVAFHDKGKYDQALALYDEALILDKNNLTALSEKAMTLESLKRYDEAIEISKLAISTHPDEDLKNIYVSYANSLDHQKKPEAALKIYDEGLKKYPDYYHLYFNKGISLINSRQTEKALLAFQKSAQLNPNHSSSFNALAALNRNKKIPSILASSRYLLIDNTSARAKGNLDSVIDLMNQGVSQKKDQSINLMIDPETLEKANAKKKTENNFGMTDMVLTMAAALDYDDKNKDKTEVQKFIIKFEALCSSLSETKKGQKGFYWEFLAPYFIEMNEKKLLEPFAYIAFAPKQTADVIKYHEDNAQKIKDFYQWSDNYVWK</sequence>
<organism evidence="5 6">
    <name type="scientific">Chryseobacterium kimseyorum</name>
    <dbReference type="NCBI Taxonomy" id="2984028"/>
    <lineage>
        <taxon>Bacteria</taxon>
        <taxon>Pseudomonadati</taxon>
        <taxon>Bacteroidota</taxon>
        <taxon>Flavobacteriia</taxon>
        <taxon>Flavobacteriales</taxon>
        <taxon>Weeksellaceae</taxon>
        <taxon>Chryseobacterium group</taxon>
        <taxon>Chryseobacterium</taxon>
    </lineage>
</organism>
<comment type="caution">
    <text evidence="5">The sequence shown here is derived from an EMBL/GenBank/DDBJ whole genome shotgun (WGS) entry which is preliminary data.</text>
</comment>
<dbReference type="RefSeq" id="WP_264749603.1">
    <property type="nucleotide sequence ID" value="NZ_JAPDHW010000004.1"/>
</dbReference>
<dbReference type="InterPro" id="IPR051685">
    <property type="entry name" value="Ycf3/AcsC/BcsC/TPR_MFPF"/>
</dbReference>
<protein>
    <submittedName>
        <fullName evidence="5">Tetratricopeptide repeat protein</fullName>
    </submittedName>
</protein>
<dbReference type="Pfam" id="PF13432">
    <property type="entry name" value="TPR_16"/>
    <property type="match status" value="1"/>
</dbReference>
<dbReference type="SMART" id="SM00028">
    <property type="entry name" value="TPR"/>
    <property type="match status" value="4"/>
</dbReference>
<dbReference type="InterPro" id="IPR011990">
    <property type="entry name" value="TPR-like_helical_dom_sf"/>
</dbReference>
<feature type="signal peptide" evidence="4">
    <location>
        <begin position="1"/>
        <end position="21"/>
    </location>
</feature>
<dbReference type="Proteomes" id="UP001163731">
    <property type="component" value="Unassembled WGS sequence"/>
</dbReference>
<evidence type="ECO:0000256" key="1">
    <source>
        <dbReference type="ARBA" id="ARBA00022737"/>
    </source>
</evidence>
<feature type="repeat" description="TPR" evidence="3">
    <location>
        <begin position="22"/>
        <end position="55"/>
    </location>
</feature>
<accession>A0ABT3HX63</accession>
<feature type="repeat" description="TPR" evidence="3">
    <location>
        <begin position="126"/>
        <end position="159"/>
    </location>
</feature>
<dbReference type="PROSITE" id="PS50005">
    <property type="entry name" value="TPR"/>
    <property type="match status" value="2"/>
</dbReference>
<dbReference type="PANTHER" id="PTHR44943">
    <property type="entry name" value="CELLULOSE SYNTHASE OPERON PROTEIN C"/>
    <property type="match status" value="1"/>
</dbReference>
<dbReference type="InterPro" id="IPR019734">
    <property type="entry name" value="TPR_rpt"/>
</dbReference>
<reference evidence="5" key="1">
    <citation type="submission" date="2022-10" db="EMBL/GenBank/DDBJ databases">
        <title>Chryseobacterium babae sp. nov. isolated from the gut of the beetle Oryctes rhinoceros, and Chryseobacterium kimseyorum sp. nov., isolated from a stick insect rearing cage.</title>
        <authorList>
            <person name="Shelomi M."/>
            <person name="Han C.-J."/>
            <person name="Chen W.-M."/>
            <person name="Chen H.-K."/>
            <person name="Liaw S.-J."/>
            <person name="Muhle E."/>
            <person name="Clermont D."/>
        </authorList>
    </citation>
    <scope>NUCLEOTIDE SEQUENCE</scope>
    <source>
        <strain evidence="5">09-1422</strain>
    </source>
</reference>
<keyword evidence="4" id="KW-0732">Signal</keyword>
<dbReference type="SUPFAM" id="SSF48452">
    <property type="entry name" value="TPR-like"/>
    <property type="match status" value="1"/>
</dbReference>
<name>A0ABT3HX63_9FLAO</name>